<dbReference type="Gene3D" id="3.30.565.10">
    <property type="entry name" value="Histidine kinase-like ATPase, C-terminal domain"/>
    <property type="match status" value="1"/>
</dbReference>
<dbReference type="EMBL" id="BFAG01000015">
    <property type="protein sequence ID" value="GBF07552.1"/>
    <property type="molecule type" value="Genomic_DNA"/>
</dbReference>
<accession>A0A2I9CZB1</accession>
<evidence type="ECO:0000313" key="1">
    <source>
        <dbReference type="EMBL" id="GBF07552.1"/>
    </source>
</evidence>
<dbReference type="RefSeq" id="WP_103130862.1">
    <property type="nucleotide sequence ID" value="NZ_BFAG01000015.1"/>
</dbReference>
<reference evidence="2" key="1">
    <citation type="submission" date="2018-01" db="EMBL/GenBank/DDBJ databases">
        <title>Draft Genome Sequence of the Radioresistant Bacterium Deinococcus aerius TR0125, Isolated from the Higher Atmosphere above Japan.</title>
        <authorList>
            <person name="Satoh K."/>
            <person name="Arai H."/>
            <person name="Sanzen T."/>
            <person name="Kawaguchi Y."/>
            <person name="Hayashi H."/>
            <person name="Yokobori S."/>
            <person name="Yamagishi A."/>
            <person name="Oono Y."/>
            <person name="Narumi I."/>
        </authorList>
    </citation>
    <scope>NUCLEOTIDE SEQUENCE [LARGE SCALE GENOMIC DNA]</scope>
    <source>
        <strain evidence="2">TR0125</strain>
    </source>
</reference>
<gene>
    <name evidence="1" type="ORF">DAERI_150070</name>
</gene>
<name>A0A2I9CZB1_9DEIO</name>
<proteinExistence type="predicted"/>
<dbReference type="AlphaFoldDB" id="A0A2I9CZB1"/>
<protein>
    <submittedName>
        <fullName evidence="1">Uncharacterized protein</fullName>
    </submittedName>
</protein>
<dbReference type="Proteomes" id="UP000236569">
    <property type="component" value="Unassembled WGS sequence"/>
</dbReference>
<organism evidence="1 2">
    <name type="scientific">Deinococcus aerius</name>
    <dbReference type="NCBI Taxonomy" id="200253"/>
    <lineage>
        <taxon>Bacteria</taxon>
        <taxon>Thermotogati</taxon>
        <taxon>Deinococcota</taxon>
        <taxon>Deinococci</taxon>
        <taxon>Deinococcales</taxon>
        <taxon>Deinococcaceae</taxon>
        <taxon>Deinococcus</taxon>
    </lineage>
</organism>
<dbReference type="InterPro" id="IPR036890">
    <property type="entry name" value="HATPase_C_sf"/>
</dbReference>
<sequence>MLETAAYHLALALERAGQMRDLKARRLALEDRAQVTHASQQAQAAFGEATLRDLRREVARMEAAETSGRAQTLLHRLDDLPAYTELARRPLRQRLVSLMTLTLEVREELEGEGHAQWHLGELPAVRGDRELLRPVLHELLHNAVKFSRDRGSPTDRRVE</sequence>
<evidence type="ECO:0000313" key="2">
    <source>
        <dbReference type="Proteomes" id="UP000236569"/>
    </source>
</evidence>
<keyword evidence="2" id="KW-1185">Reference proteome</keyword>
<comment type="caution">
    <text evidence="1">The sequence shown here is derived from an EMBL/GenBank/DDBJ whole genome shotgun (WGS) entry which is preliminary data.</text>
</comment>
<dbReference type="SUPFAM" id="SSF55874">
    <property type="entry name" value="ATPase domain of HSP90 chaperone/DNA topoisomerase II/histidine kinase"/>
    <property type="match status" value="1"/>
</dbReference>